<evidence type="ECO:0000256" key="2">
    <source>
        <dbReference type="SAM" id="Phobius"/>
    </source>
</evidence>
<evidence type="ECO:0000256" key="1">
    <source>
        <dbReference type="SAM" id="MobiDB-lite"/>
    </source>
</evidence>
<keyword evidence="5" id="KW-1185">Reference proteome</keyword>
<dbReference type="Pfam" id="PF20153">
    <property type="entry name" value="DUF6535"/>
    <property type="match status" value="1"/>
</dbReference>
<dbReference type="Proteomes" id="UP000076722">
    <property type="component" value="Unassembled WGS sequence"/>
</dbReference>
<feature type="compositionally biased region" description="Polar residues" evidence="1">
    <location>
        <begin position="738"/>
        <end position="754"/>
    </location>
</feature>
<accession>A0A164TCE7</accession>
<dbReference type="InterPro" id="IPR045338">
    <property type="entry name" value="DUF6535"/>
</dbReference>
<name>A0A164TCE7_9AGAM</name>
<feature type="compositionally biased region" description="Pro residues" evidence="1">
    <location>
        <begin position="858"/>
        <end position="880"/>
    </location>
</feature>
<feature type="region of interest" description="Disordered" evidence="1">
    <location>
        <begin position="918"/>
        <end position="955"/>
    </location>
</feature>
<evidence type="ECO:0000313" key="5">
    <source>
        <dbReference type="Proteomes" id="UP000076722"/>
    </source>
</evidence>
<feature type="region of interest" description="Disordered" evidence="1">
    <location>
        <begin position="835"/>
        <end position="901"/>
    </location>
</feature>
<keyword evidence="2" id="KW-0812">Transmembrane</keyword>
<dbReference type="EMBL" id="KV419411">
    <property type="protein sequence ID" value="KZS92253.1"/>
    <property type="molecule type" value="Genomic_DNA"/>
</dbReference>
<dbReference type="AlphaFoldDB" id="A0A164TCE7"/>
<dbReference type="SUPFAM" id="SSF48371">
    <property type="entry name" value="ARM repeat"/>
    <property type="match status" value="1"/>
</dbReference>
<gene>
    <name evidence="4" type="ORF">SISNIDRAFT_467098</name>
</gene>
<feature type="domain" description="DUF6535" evidence="3">
    <location>
        <begin position="117"/>
        <end position="297"/>
    </location>
</feature>
<dbReference type="OrthoDB" id="3221808at2759"/>
<dbReference type="InterPro" id="IPR016024">
    <property type="entry name" value="ARM-type_fold"/>
</dbReference>
<reference evidence="4 5" key="1">
    <citation type="journal article" date="2016" name="Mol. Biol. Evol.">
        <title>Comparative Genomics of Early-Diverging Mushroom-Forming Fungi Provides Insights into the Origins of Lignocellulose Decay Capabilities.</title>
        <authorList>
            <person name="Nagy L.G."/>
            <person name="Riley R."/>
            <person name="Tritt A."/>
            <person name="Adam C."/>
            <person name="Daum C."/>
            <person name="Floudas D."/>
            <person name="Sun H."/>
            <person name="Yadav J.S."/>
            <person name="Pangilinan J."/>
            <person name="Larsson K.H."/>
            <person name="Matsuura K."/>
            <person name="Barry K."/>
            <person name="Labutti K."/>
            <person name="Kuo R."/>
            <person name="Ohm R.A."/>
            <person name="Bhattacharya S.S."/>
            <person name="Shirouzu T."/>
            <person name="Yoshinaga Y."/>
            <person name="Martin F.M."/>
            <person name="Grigoriev I.V."/>
            <person name="Hibbett D.S."/>
        </authorList>
    </citation>
    <scope>NUCLEOTIDE SEQUENCE [LARGE SCALE GENOMIC DNA]</scope>
    <source>
        <strain evidence="4 5">HHB9708</strain>
    </source>
</reference>
<organism evidence="4 5">
    <name type="scientific">Sistotremastrum niveocremeum HHB9708</name>
    <dbReference type="NCBI Taxonomy" id="1314777"/>
    <lineage>
        <taxon>Eukaryota</taxon>
        <taxon>Fungi</taxon>
        <taxon>Dikarya</taxon>
        <taxon>Basidiomycota</taxon>
        <taxon>Agaricomycotina</taxon>
        <taxon>Agaricomycetes</taxon>
        <taxon>Sistotremastrales</taxon>
        <taxon>Sistotremastraceae</taxon>
        <taxon>Sertulicium</taxon>
        <taxon>Sertulicium niveocremeum</taxon>
    </lineage>
</organism>
<feature type="compositionally biased region" description="Basic and acidic residues" evidence="1">
    <location>
        <begin position="939"/>
        <end position="949"/>
    </location>
</feature>
<proteinExistence type="predicted"/>
<feature type="transmembrane region" description="Helical" evidence="2">
    <location>
        <begin position="275"/>
        <end position="296"/>
    </location>
</feature>
<evidence type="ECO:0000259" key="3">
    <source>
        <dbReference type="Pfam" id="PF20153"/>
    </source>
</evidence>
<evidence type="ECO:0000313" key="4">
    <source>
        <dbReference type="EMBL" id="KZS92253.1"/>
    </source>
</evidence>
<keyword evidence="2" id="KW-1133">Transmembrane helix</keyword>
<keyword evidence="2" id="KW-0472">Membrane</keyword>
<sequence length="955" mass="105851">MYTAALLSQAQAASDAIECLPLDLHDTIAIFLRIETEQSKISLLAPAMHLELPSPLASVLDIPMDDSATDSTTHNESRLMRQLLEEQIKLLGSIDRRLGPPEDTKVVTREWDDDYGWAAILELALRKLGEEVKAWSDSLDTTLIFLGLFSAIVTAVLIPTSQNLSELPNQHNDQLLLNLTNILIQIASLNHFQVPDVVLLEAFKPAPSDEISAWFWYTSLVISILCAGLTVFTRIQMPDLPVVPDGLATKLVDKVRRLQLRDELCRQLILPTLDVVNWATVLAIIVFLSGLLFQLWNTHFQTPGRLLLSSAIIGTALSLFVAALIVILTLHATFSDESPFDTTLSNWIRYKVRGSELDPSHEPTPPVAAEHLTEIISGCDDVKSLERAAPVFVECLKFLVYGDQRLTPDLDPALIQILRHDTSPKVKMLVLRGIAQMVRSPRSDNDSAPETVLVRVLFQIQEEYSEQSPDVGLAAFRALIHISTPIQSDSLTSERPLSDDVARGLSNCGPHDLKVDARILPTFLGSVLAWKSLPENDQFSVLEGLPLASLVFSCVVTTFWAHKEVPSRNKRLEGLTNWFYFWDYFLEASEGHGIRSLISKLWTYARRKPREAPGDRAKRQMHEYIQRSAKEPRPLGRRPQYQSILTNIGSTIKIILKNALEPMALLQDFAPLLEATNDWVDVSDFESHEWRSTRRAAFVLLNLLEGLRIAIDRAKPENSLVDTSLLKWKSLTSILHRSIPQNPSRPPNSYTPSTPYRDPLIPSSVELKTMAYYLRWFSAGSSDQVDDVALAFLTRCAELGMDDVRSSGDDWQDAADFDSMSSEVESALKIIQIRSDKLAQSPETDPQVAESPRNDGGNPPPPPPSPPAAPPPPPPPPPSIASPNIAIVGEPDQLDVATSEEPNIVIYGPNVVVMGSRSRRVHDAVNPDPVASGSPQRMPVHDSALDRPHTPGSVV</sequence>
<feature type="region of interest" description="Disordered" evidence="1">
    <location>
        <begin position="738"/>
        <end position="757"/>
    </location>
</feature>
<feature type="transmembrane region" description="Helical" evidence="2">
    <location>
        <begin position="308"/>
        <end position="330"/>
    </location>
</feature>
<protein>
    <recommendedName>
        <fullName evidence="3">DUF6535 domain-containing protein</fullName>
    </recommendedName>
</protein>
<feature type="transmembrane region" description="Helical" evidence="2">
    <location>
        <begin position="214"/>
        <end position="232"/>
    </location>
</feature>